<evidence type="ECO:0000259" key="6">
    <source>
        <dbReference type="PROSITE" id="PS50043"/>
    </source>
</evidence>
<dbReference type="PANTHER" id="PTHR43214">
    <property type="entry name" value="TWO-COMPONENT RESPONSE REGULATOR"/>
    <property type="match status" value="1"/>
</dbReference>
<dbReference type="CDD" id="cd06170">
    <property type="entry name" value="LuxR_C_like"/>
    <property type="match status" value="1"/>
</dbReference>
<dbReference type="GO" id="GO:0006355">
    <property type="term" value="P:regulation of DNA-templated transcription"/>
    <property type="evidence" value="ECO:0007669"/>
    <property type="project" value="InterPro"/>
</dbReference>
<keyword evidence="4" id="KW-0804">Transcription</keyword>
<dbReference type="InterPro" id="IPR016032">
    <property type="entry name" value="Sig_transdc_resp-reg_C-effctor"/>
</dbReference>
<dbReference type="PANTHER" id="PTHR43214:SF24">
    <property type="entry name" value="TRANSCRIPTIONAL REGULATORY PROTEIN NARL-RELATED"/>
    <property type="match status" value="1"/>
</dbReference>
<dbReference type="Gene3D" id="3.40.50.2300">
    <property type="match status" value="1"/>
</dbReference>
<dbReference type="InterPro" id="IPR001789">
    <property type="entry name" value="Sig_transdc_resp-reg_receiver"/>
</dbReference>
<reference evidence="8" key="1">
    <citation type="journal article" date="2014" name="Int. J. Syst. Evol. Microbiol.">
        <title>Complete genome sequence of Corynebacterium casei LMG S-19264T (=DSM 44701T), isolated from a smear-ripened cheese.</title>
        <authorList>
            <consortium name="US DOE Joint Genome Institute (JGI-PGF)"/>
            <person name="Walter F."/>
            <person name="Albersmeier A."/>
            <person name="Kalinowski J."/>
            <person name="Ruckert C."/>
        </authorList>
    </citation>
    <scope>NUCLEOTIDE SEQUENCE</scope>
    <source>
        <strain evidence="8">CGMCC 1.12785</strain>
    </source>
</reference>
<feature type="modified residue" description="4-aspartylphosphate" evidence="5">
    <location>
        <position position="63"/>
    </location>
</feature>
<evidence type="ECO:0000313" key="9">
    <source>
        <dbReference type="Proteomes" id="UP000616114"/>
    </source>
</evidence>
<keyword evidence="1 5" id="KW-0597">Phosphoprotein</keyword>
<keyword evidence="9" id="KW-1185">Reference proteome</keyword>
<proteinExistence type="predicted"/>
<gene>
    <name evidence="8" type="ORF">GCM10011333_25900</name>
</gene>
<evidence type="ECO:0000313" key="8">
    <source>
        <dbReference type="EMBL" id="GGA21675.1"/>
    </source>
</evidence>
<dbReference type="InterPro" id="IPR000792">
    <property type="entry name" value="Tscrpt_reg_LuxR_C"/>
</dbReference>
<dbReference type="GO" id="GO:0003677">
    <property type="term" value="F:DNA binding"/>
    <property type="evidence" value="ECO:0007669"/>
    <property type="project" value="UniProtKB-KW"/>
</dbReference>
<dbReference type="SUPFAM" id="SSF52172">
    <property type="entry name" value="CheY-like"/>
    <property type="match status" value="1"/>
</dbReference>
<dbReference type="SMART" id="SM00421">
    <property type="entry name" value="HTH_LUXR"/>
    <property type="match status" value="1"/>
</dbReference>
<sequence>MSIDRPDDRPIRVLLVDDDPMVRTGLRVILDDAAGIEIAGEAADGTEVADAAARHWPDVVLMDVRMPRMDGIAALSELQKRVSPPKVIMLTSFDVDEDVYHALEAGAMGFLLKDATPDELAHAIRVVHSGQAIISPRSTLHLLSHFHGGRPEAERRQATERCAALTSRELQVARAVSLGMSNQEVADDQHCSVGTVKAHLSRIMAKLDVPHRIGIALTLQRAGLL</sequence>
<dbReference type="SMART" id="SM00448">
    <property type="entry name" value="REC"/>
    <property type="match status" value="1"/>
</dbReference>
<dbReference type="Proteomes" id="UP000616114">
    <property type="component" value="Unassembled WGS sequence"/>
</dbReference>
<dbReference type="InterPro" id="IPR011006">
    <property type="entry name" value="CheY-like_superfamily"/>
</dbReference>
<dbReference type="AlphaFoldDB" id="A0A8J2TZS6"/>
<feature type="domain" description="HTH luxR-type" evidence="6">
    <location>
        <begin position="158"/>
        <end position="223"/>
    </location>
</feature>
<evidence type="ECO:0000256" key="3">
    <source>
        <dbReference type="ARBA" id="ARBA00023125"/>
    </source>
</evidence>
<dbReference type="GO" id="GO:0000160">
    <property type="term" value="P:phosphorelay signal transduction system"/>
    <property type="evidence" value="ECO:0007669"/>
    <property type="project" value="InterPro"/>
</dbReference>
<evidence type="ECO:0000256" key="1">
    <source>
        <dbReference type="ARBA" id="ARBA00022553"/>
    </source>
</evidence>
<dbReference type="Pfam" id="PF00196">
    <property type="entry name" value="GerE"/>
    <property type="match status" value="1"/>
</dbReference>
<accession>A0A8J2TZS6</accession>
<dbReference type="PROSITE" id="PS50043">
    <property type="entry name" value="HTH_LUXR_2"/>
    <property type="match status" value="1"/>
</dbReference>
<reference evidence="8" key="2">
    <citation type="submission" date="2020-09" db="EMBL/GenBank/DDBJ databases">
        <authorList>
            <person name="Sun Q."/>
            <person name="Zhou Y."/>
        </authorList>
    </citation>
    <scope>NUCLEOTIDE SEQUENCE</scope>
    <source>
        <strain evidence="8">CGMCC 1.12785</strain>
    </source>
</reference>
<keyword evidence="3 8" id="KW-0238">DNA-binding</keyword>
<dbReference type="CDD" id="cd17535">
    <property type="entry name" value="REC_NarL-like"/>
    <property type="match status" value="1"/>
</dbReference>
<protein>
    <submittedName>
        <fullName evidence="8">DNA-binding response regulator</fullName>
    </submittedName>
</protein>
<evidence type="ECO:0000256" key="4">
    <source>
        <dbReference type="ARBA" id="ARBA00023163"/>
    </source>
</evidence>
<feature type="domain" description="Response regulatory" evidence="7">
    <location>
        <begin position="12"/>
        <end position="128"/>
    </location>
</feature>
<dbReference type="EMBL" id="BMFY01000012">
    <property type="protein sequence ID" value="GGA21675.1"/>
    <property type="molecule type" value="Genomic_DNA"/>
</dbReference>
<dbReference type="PRINTS" id="PR00038">
    <property type="entry name" value="HTHLUXR"/>
</dbReference>
<dbReference type="InterPro" id="IPR039420">
    <property type="entry name" value="WalR-like"/>
</dbReference>
<evidence type="ECO:0000256" key="2">
    <source>
        <dbReference type="ARBA" id="ARBA00023015"/>
    </source>
</evidence>
<dbReference type="RefSeq" id="WP_242134117.1">
    <property type="nucleotide sequence ID" value="NZ_JAKGTP010000006.1"/>
</dbReference>
<dbReference type="InterPro" id="IPR058245">
    <property type="entry name" value="NreC/VraR/RcsB-like_REC"/>
</dbReference>
<dbReference type="SUPFAM" id="SSF46894">
    <property type="entry name" value="C-terminal effector domain of the bipartite response regulators"/>
    <property type="match status" value="1"/>
</dbReference>
<dbReference type="PROSITE" id="PS50110">
    <property type="entry name" value="RESPONSE_REGULATORY"/>
    <property type="match status" value="1"/>
</dbReference>
<evidence type="ECO:0000259" key="7">
    <source>
        <dbReference type="PROSITE" id="PS50110"/>
    </source>
</evidence>
<evidence type="ECO:0000256" key="5">
    <source>
        <dbReference type="PROSITE-ProRule" id="PRU00169"/>
    </source>
</evidence>
<dbReference type="Pfam" id="PF00072">
    <property type="entry name" value="Response_reg"/>
    <property type="match status" value="1"/>
</dbReference>
<organism evidence="8 9">
    <name type="scientific">Sediminivirga luteola</name>
    <dbReference type="NCBI Taxonomy" id="1774748"/>
    <lineage>
        <taxon>Bacteria</taxon>
        <taxon>Bacillati</taxon>
        <taxon>Actinomycetota</taxon>
        <taxon>Actinomycetes</taxon>
        <taxon>Micrococcales</taxon>
        <taxon>Brevibacteriaceae</taxon>
        <taxon>Sediminivirga</taxon>
    </lineage>
</organism>
<keyword evidence="2" id="KW-0805">Transcription regulation</keyword>
<comment type="caution">
    <text evidence="8">The sequence shown here is derived from an EMBL/GenBank/DDBJ whole genome shotgun (WGS) entry which is preliminary data.</text>
</comment>
<name>A0A8J2TZS6_9MICO</name>